<dbReference type="InterPro" id="IPR016193">
    <property type="entry name" value="Cytidine_deaminase-like"/>
</dbReference>
<dbReference type="InterPro" id="IPR024072">
    <property type="entry name" value="DHFR-like_dom_sf"/>
</dbReference>
<keyword evidence="11" id="KW-0511">Multifunctional enzyme</keyword>
<reference evidence="17 18" key="1">
    <citation type="submission" date="2017-05" db="EMBL/GenBank/DDBJ databases">
        <authorList>
            <person name="Varghese N."/>
            <person name="Submissions S."/>
        </authorList>
    </citation>
    <scope>NUCLEOTIDE SEQUENCE [LARGE SCALE GENOMIC DNA]</scope>
    <source>
        <strain evidence="17 18">DSM 45139</strain>
    </source>
</reference>
<evidence type="ECO:0000313" key="17">
    <source>
        <dbReference type="EMBL" id="SMO33284.1"/>
    </source>
</evidence>
<dbReference type="PROSITE" id="PS00903">
    <property type="entry name" value="CYT_DCMP_DEAMINASES_1"/>
    <property type="match status" value="1"/>
</dbReference>
<dbReference type="CDD" id="cd01284">
    <property type="entry name" value="Riboflavin_deaminase-reductase"/>
    <property type="match status" value="1"/>
</dbReference>
<feature type="region of interest" description="Disordered" evidence="15">
    <location>
        <begin position="370"/>
        <end position="389"/>
    </location>
</feature>
<evidence type="ECO:0000256" key="10">
    <source>
        <dbReference type="ARBA" id="ARBA00023002"/>
    </source>
</evidence>
<feature type="region of interest" description="Disordered" evidence="15">
    <location>
        <begin position="1"/>
        <end position="37"/>
    </location>
</feature>
<comment type="catalytic activity">
    <reaction evidence="12 14">
        <text>5-amino-6-(5-phospho-D-ribitylamino)uracil + NADP(+) = 5-amino-6-(5-phospho-D-ribosylamino)uracil + NADPH + H(+)</text>
        <dbReference type="Rhea" id="RHEA:17845"/>
        <dbReference type="ChEBI" id="CHEBI:15378"/>
        <dbReference type="ChEBI" id="CHEBI:57783"/>
        <dbReference type="ChEBI" id="CHEBI:58349"/>
        <dbReference type="ChEBI" id="CHEBI:58421"/>
        <dbReference type="ChEBI" id="CHEBI:58453"/>
        <dbReference type="EC" id="1.1.1.193"/>
    </reaction>
</comment>
<dbReference type="EMBL" id="FXTG01000001">
    <property type="protein sequence ID" value="SMO33284.1"/>
    <property type="molecule type" value="Genomic_DNA"/>
</dbReference>
<dbReference type="Gene3D" id="3.40.140.10">
    <property type="entry name" value="Cytidine Deaminase, domain 2"/>
    <property type="match status" value="1"/>
</dbReference>
<comment type="pathway">
    <text evidence="3 14">Cofactor biosynthesis; riboflavin biosynthesis; 5-amino-6-(D-ribitylamino)uracil from GTP: step 3/4.</text>
</comment>
<evidence type="ECO:0000256" key="14">
    <source>
        <dbReference type="PIRNR" id="PIRNR006769"/>
    </source>
</evidence>
<feature type="compositionally biased region" description="Low complexity" evidence="15">
    <location>
        <begin position="1"/>
        <end position="12"/>
    </location>
</feature>
<dbReference type="Proteomes" id="UP000315460">
    <property type="component" value="Unassembled WGS sequence"/>
</dbReference>
<evidence type="ECO:0000256" key="4">
    <source>
        <dbReference type="ARBA" id="ARBA00005259"/>
    </source>
</evidence>
<comment type="catalytic activity">
    <reaction evidence="13 14">
        <text>2,5-diamino-6-hydroxy-4-(5-phosphoribosylamino)-pyrimidine + H2O + H(+) = 5-amino-6-(5-phospho-D-ribosylamino)uracil + NH4(+)</text>
        <dbReference type="Rhea" id="RHEA:21868"/>
        <dbReference type="ChEBI" id="CHEBI:15377"/>
        <dbReference type="ChEBI" id="CHEBI:15378"/>
        <dbReference type="ChEBI" id="CHEBI:28938"/>
        <dbReference type="ChEBI" id="CHEBI:58453"/>
        <dbReference type="ChEBI" id="CHEBI:58614"/>
        <dbReference type="EC" id="3.5.4.26"/>
    </reaction>
</comment>
<keyword evidence="18" id="KW-1185">Reference proteome</keyword>
<dbReference type="EC" id="1.1.1.193" evidence="14"/>
<dbReference type="NCBIfam" id="TIGR00326">
    <property type="entry name" value="eubact_ribD"/>
    <property type="match status" value="1"/>
</dbReference>
<evidence type="ECO:0000256" key="12">
    <source>
        <dbReference type="ARBA" id="ARBA00049861"/>
    </source>
</evidence>
<comment type="pathway">
    <text evidence="2 14">Cofactor biosynthesis; riboflavin biosynthesis; 5-amino-6-(D-ribitylamino)uracil from GTP: step 2/4.</text>
</comment>
<evidence type="ECO:0000256" key="11">
    <source>
        <dbReference type="ARBA" id="ARBA00023268"/>
    </source>
</evidence>
<evidence type="ECO:0000256" key="1">
    <source>
        <dbReference type="ARBA" id="ARBA00002151"/>
    </source>
</evidence>
<dbReference type="InterPro" id="IPR004794">
    <property type="entry name" value="Eubact_RibD"/>
</dbReference>
<evidence type="ECO:0000256" key="15">
    <source>
        <dbReference type="SAM" id="MobiDB-lite"/>
    </source>
</evidence>
<evidence type="ECO:0000259" key="16">
    <source>
        <dbReference type="PROSITE" id="PS51747"/>
    </source>
</evidence>
<keyword evidence="6 14" id="KW-0686">Riboflavin biosynthesis</keyword>
<dbReference type="SUPFAM" id="SSF53927">
    <property type="entry name" value="Cytidine deaminase-like"/>
    <property type="match status" value="1"/>
</dbReference>
<evidence type="ECO:0000256" key="6">
    <source>
        <dbReference type="ARBA" id="ARBA00022619"/>
    </source>
</evidence>
<comment type="similarity">
    <text evidence="4 14">In the N-terminal section; belongs to the cytidine and deoxycytidylate deaminase family.</text>
</comment>
<dbReference type="SUPFAM" id="SSF53597">
    <property type="entry name" value="Dihydrofolate reductase-like"/>
    <property type="match status" value="1"/>
</dbReference>
<dbReference type="Pfam" id="PF00383">
    <property type="entry name" value="dCMP_cyt_deam_1"/>
    <property type="match status" value="1"/>
</dbReference>
<evidence type="ECO:0000256" key="7">
    <source>
        <dbReference type="ARBA" id="ARBA00022723"/>
    </source>
</evidence>
<evidence type="ECO:0000256" key="9">
    <source>
        <dbReference type="ARBA" id="ARBA00022857"/>
    </source>
</evidence>
<comment type="function">
    <text evidence="1 14">Converts 2,5-diamino-6-(ribosylamino)-4(3h)-pyrimidinone 5'-phosphate into 5-amino-6-(ribosylamino)-2,4(1h,3h)-pyrimidinedione 5'-phosphate.</text>
</comment>
<dbReference type="Pfam" id="PF01872">
    <property type="entry name" value="RibD_C"/>
    <property type="match status" value="1"/>
</dbReference>
<name>A0ABY1MW91_9ACTN</name>
<feature type="compositionally biased region" description="Low complexity" evidence="15">
    <location>
        <begin position="21"/>
        <end position="31"/>
    </location>
</feature>
<evidence type="ECO:0000256" key="13">
    <source>
        <dbReference type="ARBA" id="ARBA00049886"/>
    </source>
</evidence>
<keyword evidence="8 14" id="KW-0862">Zinc</keyword>
<keyword evidence="14" id="KW-0378">Hydrolase</keyword>
<organism evidence="17 18">
    <name type="scientific">Dietzia kunjamensis subsp. schimae</name>
    <dbReference type="NCBI Taxonomy" id="498198"/>
    <lineage>
        <taxon>Bacteria</taxon>
        <taxon>Bacillati</taxon>
        <taxon>Actinomycetota</taxon>
        <taxon>Actinomycetes</taxon>
        <taxon>Mycobacteriales</taxon>
        <taxon>Dietziaceae</taxon>
        <taxon>Dietzia</taxon>
    </lineage>
</organism>
<dbReference type="PROSITE" id="PS51747">
    <property type="entry name" value="CYT_DCMP_DEAMINASES_2"/>
    <property type="match status" value="1"/>
</dbReference>
<keyword evidence="10 14" id="KW-0560">Oxidoreductase</keyword>
<dbReference type="PANTHER" id="PTHR38011:SF7">
    <property type="entry name" value="2,5-DIAMINO-6-RIBOSYLAMINO-4(3H)-PYRIMIDINONE 5'-PHOSPHATE REDUCTASE"/>
    <property type="match status" value="1"/>
</dbReference>
<accession>A0ABY1MW91</accession>
<proteinExistence type="inferred from homology"/>
<gene>
    <name evidence="17" type="ORF">SAMN06265174_10169</name>
</gene>
<protein>
    <recommendedName>
        <fullName evidence="14">Riboflavin biosynthesis protein RibD</fullName>
    </recommendedName>
    <domain>
        <recommendedName>
            <fullName evidence="14">Diaminohydroxyphosphoribosylaminopyrimidine deaminase</fullName>
            <shortName evidence="14">DRAP deaminase</shortName>
            <ecNumber evidence="14">3.5.4.26</ecNumber>
        </recommendedName>
        <alternativeName>
            <fullName evidence="14">Riboflavin-specific deaminase</fullName>
        </alternativeName>
    </domain>
    <domain>
        <recommendedName>
            <fullName evidence="14">5-amino-6-(5-phosphoribosylamino)uracil reductase</fullName>
            <ecNumber evidence="14">1.1.1.193</ecNumber>
        </recommendedName>
        <alternativeName>
            <fullName evidence="14">HTP reductase</fullName>
        </alternativeName>
    </domain>
</protein>
<dbReference type="Gene3D" id="3.40.430.10">
    <property type="entry name" value="Dihydrofolate Reductase, subunit A"/>
    <property type="match status" value="2"/>
</dbReference>
<keyword evidence="9 14" id="KW-0521">NADP</keyword>
<evidence type="ECO:0000256" key="5">
    <source>
        <dbReference type="ARBA" id="ARBA00007417"/>
    </source>
</evidence>
<evidence type="ECO:0000313" key="18">
    <source>
        <dbReference type="Proteomes" id="UP000315460"/>
    </source>
</evidence>
<evidence type="ECO:0000256" key="2">
    <source>
        <dbReference type="ARBA" id="ARBA00004882"/>
    </source>
</evidence>
<dbReference type="InterPro" id="IPR002125">
    <property type="entry name" value="CMP_dCMP_dom"/>
</dbReference>
<comment type="similarity">
    <text evidence="5 14">In the C-terminal section; belongs to the HTP reductase family.</text>
</comment>
<comment type="caution">
    <text evidence="17">The sequence shown here is derived from an EMBL/GenBank/DDBJ whole genome shotgun (WGS) entry which is preliminary data.</text>
</comment>
<dbReference type="EC" id="3.5.4.26" evidence="14"/>
<sequence>MTVPDVPDVPQGPNGPGVPSGPGVSATGGADPADRRRERDALARAIAVSASALGVCTPNPPVGAVVLDAAGEVVGIGATEAPGGRHAEVVALDSAGDRARGGTIVVTLEPCDHHGRTGPCTSRIVAAGLARVVYAVSDPNPVASGGAGTLRREGVEVARADDDEVSAARSGPLRAWLHRQDHGRPLVTWKYAASLDGRVAAADGSSKWITGPVSRRHAHARRQEIDALVVGTGTLRADDPALTARTDDGRPAPRQPLRAVMGLSPVPADATVRGTDGRFRHLATRDPAEALGLLGEVSHVLVEGGPRLAGAFLAAGLVDEIDAYLAPLVLGAGRSAVSGAGVGTLAAAHGFRIRGTTVLGDDVHLRLTRPGLTRPATATTPTAPTRGPR</sequence>
<dbReference type="InterPro" id="IPR016192">
    <property type="entry name" value="APOBEC/CMP_deaminase_Zn-bd"/>
</dbReference>
<keyword evidence="7 14" id="KW-0479">Metal-binding</keyword>
<dbReference type="PANTHER" id="PTHR38011">
    <property type="entry name" value="DIHYDROFOLATE REDUCTASE FAMILY PROTEIN (AFU_ORTHOLOGUE AFUA_8G06820)"/>
    <property type="match status" value="1"/>
</dbReference>
<evidence type="ECO:0000256" key="3">
    <source>
        <dbReference type="ARBA" id="ARBA00004910"/>
    </source>
</evidence>
<dbReference type="PIRSF" id="PIRSF006769">
    <property type="entry name" value="RibD"/>
    <property type="match status" value="1"/>
</dbReference>
<evidence type="ECO:0000256" key="8">
    <source>
        <dbReference type="ARBA" id="ARBA00022833"/>
    </source>
</evidence>
<dbReference type="InterPro" id="IPR002734">
    <property type="entry name" value="RibDG_C"/>
</dbReference>
<feature type="domain" description="CMP/dCMP-type deaminase" evidence="16">
    <location>
        <begin position="38"/>
        <end position="158"/>
    </location>
</feature>
<dbReference type="InterPro" id="IPR050765">
    <property type="entry name" value="Riboflavin_Biosynth_HTPR"/>
</dbReference>
<comment type="cofactor">
    <cofactor evidence="14">
        <name>Zn(2+)</name>
        <dbReference type="ChEBI" id="CHEBI:29105"/>
    </cofactor>
    <text evidence="14">Binds 1 zinc ion.</text>
</comment>